<name>A0A923SGG8_9FLAO</name>
<accession>A0A923SGG8</accession>
<keyword evidence="1" id="KW-0812">Transmembrane</keyword>
<reference evidence="2 3" key="1">
    <citation type="submission" date="2020-08" db="EMBL/GenBank/DDBJ databases">
        <title>Description of novel Flavobacterium F-392 isolate.</title>
        <authorList>
            <person name="Saticioglu I.B."/>
            <person name="Duman M."/>
            <person name="Altun S."/>
        </authorList>
    </citation>
    <scope>NUCLEOTIDE SEQUENCE [LARGE SCALE GENOMIC DNA]</scope>
    <source>
        <strain evidence="2 3">F-392</strain>
    </source>
</reference>
<feature type="transmembrane region" description="Helical" evidence="1">
    <location>
        <begin position="15"/>
        <end position="34"/>
    </location>
</feature>
<proteinExistence type="predicted"/>
<comment type="caution">
    <text evidence="2">The sequence shown here is derived from an EMBL/GenBank/DDBJ whole genome shotgun (WGS) entry which is preliminary data.</text>
</comment>
<sequence>MKTKSTPINQSKNSIVLLFISSLGLSYGLVRYFVYDKLGTAFLLIMSLFFVRAITSFFRNKYSK</sequence>
<protein>
    <submittedName>
        <fullName evidence="2">Uncharacterized protein</fullName>
    </submittedName>
</protein>
<evidence type="ECO:0000313" key="2">
    <source>
        <dbReference type="EMBL" id="MBC5845560.1"/>
    </source>
</evidence>
<keyword evidence="1" id="KW-1133">Transmembrane helix</keyword>
<evidence type="ECO:0000256" key="1">
    <source>
        <dbReference type="SAM" id="Phobius"/>
    </source>
</evidence>
<dbReference type="AlphaFoldDB" id="A0A923SGG8"/>
<dbReference type="EMBL" id="JACRUL010000043">
    <property type="protein sequence ID" value="MBC5845560.1"/>
    <property type="molecule type" value="Genomic_DNA"/>
</dbReference>
<gene>
    <name evidence="2" type="ORF">H8R25_14080</name>
</gene>
<keyword evidence="3" id="KW-1185">Reference proteome</keyword>
<dbReference type="Proteomes" id="UP000641454">
    <property type="component" value="Unassembled WGS sequence"/>
</dbReference>
<evidence type="ECO:0000313" key="3">
    <source>
        <dbReference type="Proteomes" id="UP000641454"/>
    </source>
</evidence>
<feature type="transmembrane region" description="Helical" evidence="1">
    <location>
        <begin position="40"/>
        <end position="58"/>
    </location>
</feature>
<keyword evidence="1" id="KW-0472">Membrane</keyword>
<organism evidence="2 3">
    <name type="scientific">Flavobacterium muglaense</name>
    <dbReference type="NCBI Taxonomy" id="2764716"/>
    <lineage>
        <taxon>Bacteria</taxon>
        <taxon>Pseudomonadati</taxon>
        <taxon>Bacteroidota</taxon>
        <taxon>Flavobacteriia</taxon>
        <taxon>Flavobacteriales</taxon>
        <taxon>Flavobacteriaceae</taxon>
        <taxon>Flavobacterium</taxon>
    </lineage>
</organism>
<dbReference type="RefSeq" id="WP_187020284.1">
    <property type="nucleotide sequence ID" value="NZ_JACRUK010000045.1"/>
</dbReference>